<dbReference type="Gene3D" id="2.30.40.10">
    <property type="entry name" value="Urease, subunit C, domain 1"/>
    <property type="match status" value="1"/>
</dbReference>
<gene>
    <name evidence="2" type="ORF">C1I92_07595</name>
</gene>
<dbReference type="InterPro" id="IPR051781">
    <property type="entry name" value="Metallo-dep_Hydrolase"/>
</dbReference>
<dbReference type="PANTHER" id="PTHR43135">
    <property type="entry name" value="ALPHA-D-RIBOSE 1-METHYLPHOSPHONATE 5-TRIPHOSPHATE DIPHOSPHATASE"/>
    <property type="match status" value="1"/>
</dbReference>
<dbReference type="SUPFAM" id="SSF51338">
    <property type="entry name" value="Composite domain of metallo-dependent hydrolases"/>
    <property type="match status" value="1"/>
</dbReference>
<dbReference type="InterPro" id="IPR032466">
    <property type="entry name" value="Metal_Hydrolase"/>
</dbReference>
<name>A0A2W2BFF2_9ACTN</name>
<comment type="caution">
    <text evidence="2">The sequence shown here is derived from an EMBL/GenBank/DDBJ whole genome shotgun (WGS) entry which is preliminary data.</text>
</comment>
<dbReference type="RefSeq" id="WP_111254062.1">
    <property type="nucleotide sequence ID" value="NZ_POTW01000013.1"/>
</dbReference>
<dbReference type="Proteomes" id="UP000248764">
    <property type="component" value="Unassembled WGS sequence"/>
</dbReference>
<accession>A0A2W2BFF2</accession>
<dbReference type="GO" id="GO:0016810">
    <property type="term" value="F:hydrolase activity, acting on carbon-nitrogen (but not peptide) bonds"/>
    <property type="evidence" value="ECO:0007669"/>
    <property type="project" value="InterPro"/>
</dbReference>
<dbReference type="InterPro" id="IPR006680">
    <property type="entry name" value="Amidohydro-rel"/>
</dbReference>
<evidence type="ECO:0000313" key="3">
    <source>
        <dbReference type="Proteomes" id="UP000248764"/>
    </source>
</evidence>
<dbReference type="AlphaFoldDB" id="A0A2W2BFF2"/>
<reference evidence="2 3" key="1">
    <citation type="submission" date="2018-01" db="EMBL/GenBank/DDBJ databases">
        <title>Draft genome sequence of Jiangella sp. GTF31.</title>
        <authorList>
            <person name="Sahin N."/>
            <person name="Ay H."/>
            <person name="Saygin H."/>
        </authorList>
    </citation>
    <scope>NUCLEOTIDE SEQUENCE [LARGE SCALE GENOMIC DNA]</scope>
    <source>
        <strain evidence="2 3">GTF31</strain>
    </source>
</reference>
<dbReference type="SUPFAM" id="SSF51556">
    <property type="entry name" value="Metallo-dependent hydrolases"/>
    <property type="match status" value="1"/>
</dbReference>
<organism evidence="2 3">
    <name type="scientific">Jiangella anatolica</name>
    <dbReference type="NCBI Taxonomy" id="2670374"/>
    <lineage>
        <taxon>Bacteria</taxon>
        <taxon>Bacillati</taxon>
        <taxon>Actinomycetota</taxon>
        <taxon>Actinomycetes</taxon>
        <taxon>Jiangellales</taxon>
        <taxon>Jiangellaceae</taxon>
        <taxon>Jiangella</taxon>
    </lineage>
</organism>
<evidence type="ECO:0000259" key="1">
    <source>
        <dbReference type="Pfam" id="PF01979"/>
    </source>
</evidence>
<dbReference type="InterPro" id="IPR011059">
    <property type="entry name" value="Metal-dep_hydrolase_composite"/>
</dbReference>
<feature type="domain" description="Amidohydrolase-related" evidence="1">
    <location>
        <begin position="56"/>
        <end position="430"/>
    </location>
</feature>
<protein>
    <recommendedName>
        <fullName evidence="1">Amidohydrolase-related domain-containing protein</fullName>
    </recommendedName>
</protein>
<evidence type="ECO:0000313" key="2">
    <source>
        <dbReference type="EMBL" id="PZF84722.1"/>
    </source>
</evidence>
<keyword evidence="3" id="KW-1185">Reference proteome</keyword>
<sequence length="449" mass="48672">MSLKAIVGATVIDGTGGEPVPDAVVLIENDRVRSVSRAADTVVPEQAEVIDAAGRYVIPGLMDANVHLFAGTVPDVLIEYAGRYAEFVEEAAQVTLRAGVTTVFDTWGPLQPTLTVRDAINRGETVGSRIYAGGNIIGLGGPLSADFFSPGDVLAKETVDRINQQWEEGVGDDLLWLTPEQVRLRVRDYIERSGVDFIKYAGSGHKEMQFIAFSEPAQRAIVEEGHRAGITVQAHTTTVESLRMEIEAGADLLQHGDVTGREAMPEETLKTIVDRVLPVAALVCTERYQAWVKENGGEILSIVHEKKDDNDRRLIAAGARLLLTTDAFAWGPRVLNHPLLSKLLKSPDTPTQLGESHVYWLQGALERGMAPMEALLSATRYIAEAYHVADEVGTLEPGKRADLVILEADPLADVQNYTRIVDVIKDGAVVDRDALPLHPVLVEPGTTAA</sequence>
<dbReference type="EMBL" id="POTW01000013">
    <property type="protein sequence ID" value="PZF84722.1"/>
    <property type="molecule type" value="Genomic_DNA"/>
</dbReference>
<dbReference type="PANTHER" id="PTHR43135:SF3">
    <property type="entry name" value="ALPHA-D-RIBOSE 1-METHYLPHOSPHONATE 5-TRIPHOSPHATE DIPHOSPHATASE"/>
    <property type="match status" value="1"/>
</dbReference>
<dbReference type="Gene3D" id="3.20.20.140">
    <property type="entry name" value="Metal-dependent hydrolases"/>
    <property type="match status" value="1"/>
</dbReference>
<proteinExistence type="predicted"/>
<dbReference type="Pfam" id="PF01979">
    <property type="entry name" value="Amidohydro_1"/>
    <property type="match status" value="1"/>
</dbReference>